<evidence type="ECO:0000313" key="3">
    <source>
        <dbReference type="EMBL" id="CAL1578208.1"/>
    </source>
</evidence>
<evidence type="ECO:0000256" key="1">
    <source>
        <dbReference type="SAM" id="Coils"/>
    </source>
</evidence>
<proteinExistence type="predicted"/>
<evidence type="ECO:0008006" key="5">
    <source>
        <dbReference type="Google" id="ProtNLM"/>
    </source>
</evidence>
<dbReference type="AlphaFoldDB" id="A0AAV2JNA6"/>
<dbReference type="PANTHER" id="PTHR33663:SF3">
    <property type="entry name" value="COILED-COIL DOMAIN-CONTAINING PROTEIN 185"/>
    <property type="match status" value="1"/>
</dbReference>
<dbReference type="EMBL" id="OZ035835">
    <property type="protein sequence ID" value="CAL1578208.1"/>
    <property type="molecule type" value="Genomic_DNA"/>
</dbReference>
<keyword evidence="1" id="KW-0175">Coiled coil</keyword>
<organism evidence="3 4">
    <name type="scientific">Knipowitschia caucasica</name>
    <name type="common">Caucasian dwarf goby</name>
    <name type="synonym">Pomatoschistus caucasicus</name>
    <dbReference type="NCBI Taxonomy" id="637954"/>
    <lineage>
        <taxon>Eukaryota</taxon>
        <taxon>Metazoa</taxon>
        <taxon>Chordata</taxon>
        <taxon>Craniata</taxon>
        <taxon>Vertebrata</taxon>
        <taxon>Euteleostomi</taxon>
        <taxon>Actinopterygii</taxon>
        <taxon>Neopterygii</taxon>
        <taxon>Teleostei</taxon>
        <taxon>Neoteleostei</taxon>
        <taxon>Acanthomorphata</taxon>
        <taxon>Gobiaria</taxon>
        <taxon>Gobiiformes</taxon>
        <taxon>Gobioidei</taxon>
        <taxon>Gobiidae</taxon>
        <taxon>Gobiinae</taxon>
        <taxon>Knipowitschia</taxon>
    </lineage>
</organism>
<evidence type="ECO:0000313" key="4">
    <source>
        <dbReference type="Proteomes" id="UP001497482"/>
    </source>
</evidence>
<keyword evidence="4" id="KW-1185">Reference proteome</keyword>
<feature type="coiled-coil region" evidence="1">
    <location>
        <begin position="356"/>
        <end position="413"/>
    </location>
</feature>
<dbReference type="Pfam" id="PF15558">
    <property type="entry name" value="DUF4659"/>
    <property type="match status" value="1"/>
</dbReference>
<name>A0AAV2JNA6_KNICA</name>
<evidence type="ECO:0000256" key="2">
    <source>
        <dbReference type="SAM" id="MobiDB-lite"/>
    </source>
</evidence>
<feature type="region of interest" description="Disordered" evidence="2">
    <location>
        <begin position="92"/>
        <end position="113"/>
    </location>
</feature>
<dbReference type="InterPro" id="IPR029090">
    <property type="entry name" value="DUF4659"/>
</dbReference>
<dbReference type="PANTHER" id="PTHR33663">
    <property type="entry name" value="COILED-COIL DOMAIN-CONTAINING PROTEIN 177"/>
    <property type="match status" value="1"/>
</dbReference>
<dbReference type="Proteomes" id="UP001497482">
    <property type="component" value="Chromosome 13"/>
</dbReference>
<feature type="region of interest" description="Disordered" evidence="2">
    <location>
        <begin position="1"/>
        <end position="59"/>
    </location>
</feature>
<reference evidence="3 4" key="1">
    <citation type="submission" date="2024-04" db="EMBL/GenBank/DDBJ databases">
        <authorList>
            <person name="Waldvogel A.-M."/>
            <person name="Schoenle A."/>
        </authorList>
    </citation>
    <scope>NUCLEOTIDE SEQUENCE [LARGE SCALE GENOMIC DNA]</scope>
</reference>
<feature type="compositionally biased region" description="Basic and acidic residues" evidence="2">
    <location>
        <begin position="7"/>
        <end position="16"/>
    </location>
</feature>
<accession>A0AAV2JNA6</accession>
<sequence>MPRKTQPRIDESHEPPYADLCYKGKSISSSNKQKDGRSTLSSISLGDLRQSPASERKLERITTAIHKEMKVTVSDEDRKIAALMLVRHEDEQNRLDQSYKEQQQRQEARCKEEEEKLEAEKERLKKLKMRMKRWQEELDLRKRVRHKLEKDKSTQLEQEMKVHEDKWRRLKEEMEDQRKEKWMAAVKDAEERKRNQERLRRCREEEDQKMLQREILVSVEREQRAKMSKALQEMKDRRRLREENRNELLRHVFAKQRLEQEEQDMEGQRRHEMLRKMDHCTKKYTAVMDARLRGIRERGAQEEEQIHKAKLRATLHKTEQLMQKRILYEVNQRKMEKAAQDASEMSRSKAMQIKQRNRLRRVCHQLLQEKLQAEDEEVRRRKETSVAMKERRMERLRRQREQIQEEAHIMARASFQLRHRVRMHTSCNNFDQMVREAQLNAAMGHVKLT</sequence>
<protein>
    <recommendedName>
        <fullName evidence="5">Trichohyalin-plectin-homology domain-containing protein</fullName>
    </recommendedName>
</protein>
<gene>
    <name evidence="3" type="ORF">KC01_LOCUS9392</name>
</gene>